<keyword evidence="2" id="KW-1185">Reference proteome</keyword>
<accession>A0ACC1KQE0</accession>
<name>A0ACC1KQE0_9FUNG</name>
<evidence type="ECO:0000313" key="1">
    <source>
        <dbReference type="EMBL" id="KAJ2793500.1"/>
    </source>
</evidence>
<proteinExistence type="predicted"/>
<organism evidence="1 2">
    <name type="scientific">Coemansia furcata</name>
    <dbReference type="NCBI Taxonomy" id="417177"/>
    <lineage>
        <taxon>Eukaryota</taxon>
        <taxon>Fungi</taxon>
        <taxon>Fungi incertae sedis</taxon>
        <taxon>Zoopagomycota</taxon>
        <taxon>Kickxellomycotina</taxon>
        <taxon>Kickxellomycetes</taxon>
        <taxon>Kickxellales</taxon>
        <taxon>Kickxellaceae</taxon>
        <taxon>Coemansia</taxon>
    </lineage>
</organism>
<comment type="caution">
    <text evidence="1">The sequence shown here is derived from an EMBL/GenBank/DDBJ whole genome shotgun (WGS) entry which is preliminary data.</text>
</comment>
<evidence type="ECO:0000313" key="2">
    <source>
        <dbReference type="Proteomes" id="UP001140096"/>
    </source>
</evidence>
<sequence length="337" mass="36499">SAFKQQPSPIDADEEDLPLSDSEASIVGTQSREYSESKVRSSQDTCADNDNVIVEGNSVAAEAAGTEQGERPALPLETVATTPHPSAAAPYQPRNYRFSRAVTSKSLEVPRIAKGTADENGKGSLNRRVLQRAKREDVIYGVASASSAECKGPERFQALPRSLVSRLGFASTLAARRRSDDLRFVIAPHPQFAEIAQVYDCEERTPVYRKISRSGRSWHETFHEVNAEEELAELEAAKQHMYWRQQQQQHYLQQRHSSYVVGGGGSDVMAMSDYEMASAMGLPYPGLAAYGGRPMTFASAAAASCVTIQSSVAGTSGYANGGMSNQSTVSFMLNSGT</sequence>
<feature type="non-terminal residue" evidence="1">
    <location>
        <position position="337"/>
    </location>
</feature>
<dbReference type="EMBL" id="JANBUP010004678">
    <property type="protein sequence ID" value="KAJ2793500.1"/>
    <property type="molecule type" value="Genomic_DNA"/>
</dbReference>
<dbReference type="Proteomes" id="UP001140096">
    <property type="component" value="Unassembled WGS sequence"/>
</dbReference>
<gene>
    <name evidence="1" type="ORF">H4S07_007029</name>
</gene>
<reference evidence="1" key="1">
    <citation type="submission" date="2022-07" db="EMBL/GenBank/DDBJ databases">
        <title>Phylogenomic reconstructions and comparative analyses of Kickxellomycotina fungi.</title>
        <authorList>
            <person name="Reynolds N.K."/>
            <person name="Stajich J.E."/>
            <person name="Barry K."/>
            <person name="Grigoriev I.V."/>
            <person name="Crous P."/>
            <person name="Smith M.E."/>
        </authorList>
    </citation>
    <scope>NUCLEOTIDE SEQUENCE</scope>
    <source>
        <strain evidence="1">CBS 102833</strain>
    </source>
</reference>
<protein>
    <submittedName>
        <fullName evidence="1">Uncharacterized protein</fullName>
    </submittedName>
</protein>
<feature type="non-terminal residue" evidence="1">
    <location>
        <position position="1"/>
    </location>
</feature>